<proteinExistence type="predicted"/>
<evidence type="ECO:0000313" key="4">
    <source>
        <dbReference type="EMBL" id="KAF2836729.1"/>
    </source>
</evidence>
<dbReference type="SUPFAM" id="SSF56300">
    <property type="entry name" value="Metallo-dependent phosphatases"/>
    <property type="match status" value="1"/>
</dbReference>
<keyword evidence="2" id="KW-1133">Transmembrane helix</keyword>
<dbReference type="OrthoDB" id="10267127at2759"/>
<gene>
    <name evidence="4" type="ORF">M501DRAFT_996393</name>
</gene>
<dbReference type="GO" id="GO:0000298">
    <property type="term" value="F:endopolyphosphatase activity"/>
    <property type="evidence" value="ECO:0007669"/>
    <property type="project" value="TreeGrafter"/>
</dbReference>
<protein>
    <submittedName>
        <fullName evidence="4">Metallo-dependent phosphatase</fullName>
    </submittedName>
</protein>
<dbReference type="GO" id="GO:0006798">
    <property type="term" value="P:polyphosphate catabolic process"/>
    <property type="evidence" value="ECO:0007669"/>
    <property type="project" value="TreeGrafter"/>
</dbReference>
<keyword evidence="2" id="KW-0472">Membrane</keyword>
<dbReference type="EMBL" id="MU006102">
    <property type="protein sequence ID" value="KAF2836729.1"/>
    <property type="molecule type" value="Genomic_DNA"/>
</dbReference>
<name>A0A9P4VQQ1_9PEZI</name>
<feature type="compositionally biased region" description="Polar residues" evidence="1">
    <location>
        <begin position="40"/>
        <end position="58"/>
    </location>
</feature>
<dbReference type="Pfam" id="PF00149">
    <property type="entry name" value="Metallophos"/>
    <property type="match status" value="1"/>
</dbReference>
<accession>A0A9P4VQQ1</accession>
<comment type="caution">
    <text evidence="4">The sequence shown here is derived from an EMBL/GenBank/DDBJ whole genome shotgun (WGS) entry which is preliminary data.</text>
</comment>
<evidence type="ECO:0000256" key="2">
    <source>
        <dbReference type="SAM" id="Phobius"/>
    </source>
</evidence>
<evidence type="ECO:0000259" key="3">
    <source>
        <dbReference type="Pfam" id="PF00149"/>
    </source>
</evidence>
<evidence type="ECO:0000313" key="5">
    <source>
        <dbReference type="Proteomes" id="UP000799429"/>
    </source>
</evidence>
<keyword evidence="2" id="KW-0812">Transmembrane</keyword>
<dbReference type="CDD" id="cd00144">
    <property type="entry name" value="MPP_PPP_family"/>
    <property type="match status" value="1"/>
</dbReference>
<evidence type="ECO:0000256" key="1">
    <source>
        <dbReference type="SAM" id="MobiDB-lite"/>
    </source>
</evidence>
<dbReference type="GO" id="GO:0005737">
    <property type="term" value="C:cytoplasm"/>
    <property type="evidence" value="ECO:0007669"/>
    <property type="project" value="TreeGrafter"/>
</dbReference>
<dbReference type="AlphaFoldDB" id="A0A9P4VQQ1"/>
<dbReference type="InterPro" id="IPR050126">
    <property type="entry name" value="Ap4A_hydrolase"/>
</dbReference>
<dbReference type="PANTHER" id="PTHR42850">
    <property type="entry name" value="METALLOPHOSPHOESTERASE"/>
    <property type="match status" value="1"/>
</dbReference>
<feature type="transmembrane region" description="Helical" evidence="2">
    <location>
        <begin position="164"/>
        <end position="182"/>
    </location>
</feature>
<dbReference type="GO" id="GO:0016791">
    <property type="term" value="F:phosphatase activity"/>
    <property type="evidence" value="ECO:0007669"/>
    <property type="project" value="TreeGrafter"/>
</dbReference>
<dbReference type="InterPro" id="IPR004843">
    <property type="entry name" value="Calcineurin-like_PHP"/>
</dbReference>
<organism evidence="4 5">
    <name type="scientific">Patellaria atrata CBS 101060</name>
    <dbReference type="NCBI Taxonomy" id="1346257"/>
    <lineage>
        <taxon>Eukaryota</taxon>
        <taxon>Fungi</taxon>
        <taxon>Dikarya</taxon>
        <taxon>Ascomycota</taxon>
        <taxon>Pezizomycotina</taxon>
        <taxon>Dothideomycetes</taxon>
        <taxon>Dothideomycetes incertae sedis</taxon>
        <taxon>Patellariales</taxon>
        <taxon>Patellariaceae</taxon>
        <taxon>Patellaria</taxon>
    </lineage>
</organism>
<feature type="region of interest" description="Disordered" evidence="1">
    <location>
        <begin position="1"/>
        <end position="96"/>
    </location>
</feature>
<keyword evidence="5" id="KW-1185">Reference proteome</keyword>
<dbReference type="Gene3D" id="3.60.21.10">
    <property type="match status" value="1"/>
</dbReference>
<reference evidence="4" key="1">
    <citation type="journal article" date="2020" name="Stud. Mycol.">
        <title>101 Dothideomycetes genomes: a test case for predicting lifestyles and emergence of pathogens.</title>
        <authorList>
            <person name="Haridas S."/>
            <person name="Albert R."/>
            <person name="Binder M."/>
            <person name="Bloem J."/>
            <person name="Labutti K."/>
            <person name="Salamov A."/>
            <person name="Andreopoulos B."/>
            <person name="Baker S."/>
            <person name="Barry K."/>
            <person name="Bills G."/>
            <person name="Bluhm B."/>
            <person name="Cannon C."/>
            <person name="Castanera R."/>
            <person name="Culley D."/>
            <person name="Daum C."/>
            <person name="Ezra D."/>
            <person name="Gonzalez J."/>
            <person name="Henrissat B."/>
            <person name="Kuo A."/>
            <person name="Liang C."/>
            <person name="Lipzen A."/>
            <person name="Lutzoni F."/>
            <person name="Magnuson J."/>
            <person name="Mondo S."/>
            <person name="Nolan M."/>
            <person name="Ohm R."/>
            <person name="Pangilinan J."/>
            <person name="Park H.-J."/>
            <person name="Ramirez L."/>
            <person name="Alfaro M."/>
            <person name="Sun H."/>
            <person name="Tritt A."/>
            <person name="Yoshinaga Y."/>
            <person name="Zwiers L.-H."/>
            <person name="Turgeon B."/>
            <person name="Goodwin S."/>
            <person name="Spatafora J."/>
            <person name="Crous P."/>
            <person name="Grigoriev I."/>
        </authorList>
    </citation>
    <scope>NUCLEOTIDE SEQUENCE</scope>
    <source>
        <strain evidence="4">CBS 101060</strain>
    </source>
</reference>
<sequence>MITGEPVADMASSGADISLTQPLTPFYPLSPSHDERPTGILSSRRTSASDNSTPSTTPRIRPHAPSSAPPLSIHQLNPSAPLPSRRSVESTASSTTLVSPTFESHYMADTRPLIEKVTNEWKSGAKYKDHDAYDDSFNFSDKELAMSVSPILRAARIPRRIQRYLFVYLVLALGLFAGWRFVVRPSWEEHIALEKTFVAQPKKGIFGSNQRPQFSDMIQVKALDSSLLPSTGEKERLVFVGDVHGCKDELVKLLEKISFRPASDHLILTGDIIAKGPDSTGVVDLVSSMSASCVRGNHEDRMLLAWKDINSMHAPLAGPNEAENSQDDFMDEESFSHGDYKERKLAKQFTKRQIDWIQQCPVILKVGEIEGMGEVVVVHAGLVPGVDLERQDPFQAMNMRTIDLETRVPSEERNGKPWEKLWNYYQKRQPESARSTVIYGHDAKRGLNIKKFSKGLDSGCVKGGKLSALVVEGGAKGTPATQTLVQVRCQDHTGGK</sequence>
<dbReference type="PANTHER" id="PTHR42850:SF4">
    <property type="entry name" value="ZINC-DEPENDENT ENDOPOLYPHOSPHATASE"/>
    <property type="match status" value="1"/>
</dbReference>
<dbReference type="InterPro" id="IPR029052">
    <property type="entry name" value="Metallo-depent_PP-like"/>
</dbReference>
<dbReference type="Proteomes" id="UP000799429">
    <property type="component" value="Unassembled WGS sequence"/>
</dbReference>
<feature type="domain" description="Calcineurin-like phosphoesterase" evidence="3">
    <location>
        <begin position="236"/>
        <end position="442"/>
    </location>
</feature>